<evidence type="ECO:0000313" key="3">
    <source>
        <dbReference type="EMBL" id="HEH34627.1"/>
    </source>
</evidence>
<protein>
    <submittedName>
        <fullName evidence="3">Thiolase domain-containing protein</fullName>
    </submittedName>
</protein>
<dbReference type="AlphaFoldDB" id="A0A7J2TGE7"/>
<dbReference type="Gene3D" id="3.40.47.10">
    <property type="match status" value="1"/>
</dbReference>
<evidence type="ECO:0000256" key="1">
    <source>
        <dbReference type="ARBA" id="ARBA00023229"/>
    </source>
</evidence>
<dbReference type="InterPro" id="IPR002155">
    <property type="entry name" value="Thiolase"/>
</dbReference>
<dbReference type="GO" id="GO:0016747">
    <property type="term" value="F:acyltransferase activity, transferring groups other than amino-acyl groups"/>
    <property type="evidence" value="ECO:0007669"/>
    <property type="project" value="InterPro"/>
</dbReference>
<organism evidence="3">
    <name type="scientific">Archaeoglobus fulgidus</name>
    <dbReference type="NCBI Taxonomy" id="2234"/>
    <lineage>
        <taxon>Archaea</taxon>
        <taxon>Methanobacteriati</taxon>
        <taxon>Methanobacteriota</taxon>
        <taxon>Archaeoglobi</taxon>
        <taxon>Archaeoglobales</taxon>
        <taxon>Archaeoglobaceae</taxon>
        <taxon>Archaeoglobus</taxon>
    </lineage>
</organism>
<evidence type="ECO:0000259" key="2">
    <source>
        <dbReference type="Pfam" id="PF22691"/>
    </source>
</evidence>
<sequence>MPAVVGVGYAGFNANTPDLSWKEIMYEAAVRAYEDAGIDPRKDVDSFVTCAEDFYEGFAIFDEFVPDQLGAVLKPVCTVCADFLYGLATAYMQIESGLAEIVVVEAHSKASDIKTFGEILRHAMDPIWLKGVTRAHPYYLAALEMSYYINKYCISQEAIAEVVVKNKGNALLNDSAPYGAKLTVEYALKSPFVFYPMRKIEIAERSDGAVVFVVASDEMAKKITDSPIWIKGIGWWSETSSYDTMKFEALYAYKSAKMAYRMAGIDNPSREIDIAEVDDRFAFKELQHIVALQLAGKYDVCELMSEGYFARNGSLPVNVSGGSLGVGNLLEATGGQKALEIILQLRGEAGRRQVDCEVGVAQVWRYIPTASGAVAVFGV</sequence>
<dbReference type="PIRSF" id="PIRSF000429">
    <property type="entry name" value="Ac-CoA_Ac_transf"/>
    <property type="match status" value="1"/>
</dbReference>
<dbReference type="SUPFAM" id="SSF53901">
    <property type="entry name" value="Thiolase-like"/>
    <property type="match status" value="1"/>
</dbReference>
<keyword evidence="1" id="KW-0414">Isoprene biosynthesis</keyword>
<reference evidence="3" key="1">
    <citation type="journal article" date="2020" name="mSystems">
        <title>Genome- and Community-Level Interaction Insights into Carbon Utilization and Element Cycling Functions of Hydrothermarchaeota in Hydrothermal Sediment.</title>
        <authorList>
            <person name="Zhou Z."/>
            <person name="Liu Y."/>
            <person name="Xu W."/>
            <person name="Pan J."/>
            <person name="Luo Z.H."/>
            <person name="Li M."/>
        </authorList>
    </citation>
    <scope>NUCLEOTIDE SEQUENCE [LARGE SCALE GENOMIC DNA]</scope>
    <source>
        <strain evidence="3">SpSt-26</strain>
    </source>
</reference>
<dbReference type="GO" id="GO:0008299">
    <property type="term" value="P:isoprenoid biosynthetic process"/>
    <property type="evidence" value="ECO:0007669"/>
    <property type="project" value="UniProtKB-KW"/>
</dbReference>
<proteinExistence type="predicted"/>
<comment type="caution">
    <text evidence="3">The sequence shown here is derived from an EMBL/GenBank/DDBJ whole genome shotgun (WGS) entry which is preliminary data.</text>
</comment>
<dbReference type="Pfam" id="PF22691">
    <property type="entry name" value="Thiolase_C_1"/>
    <property type="match status" value="1"/>
</dbReference>
<dbReference type="InterPro" id="IPR055140">
    <property type="entry name" value="Thiolase_C_2"/>
</dbReference>
<gene>
    <name evidence="3" type="ORF">ENP88_00415</name>
</gene>
<dbReference type="NCBIfam" id="NF004722">
    <property type="entry name" value="PRK06066.1"/>
    <property type="match status" value="1"/>
</dbReference>
<name>A0A7J2TGE7_ARCFL</name>
<dbReference type="InterPro" id="IPR016039">
    <property type="entry name" value="Thiolase-like"/>
</dbReference>
<dbReference type="PANTHER" id="PTHR42870">
    <property type="entry name" value="ACETYL-COA C-ACETYLTRANSFERASE"/>
    <property type="match status" value="1"/>
</dbReference>
<dbReference type="CDD" id="cd00829">
    <property type="entry name" value="SCP-x_thiolase"/>
    <property type="match status" value="1"/>
</dbReference>
<feature type="domain" description="Thiolase C-terminal" evidence="2">
    <location>
        <begin position="250"/>
        <end position="362"/>
    </location>
</feature>
<accession>A0A7J2TGE7</accession>
<dbReference type="PANTHER" id="PTHR42870:SF6">
    <property type="entry name" value="ACETYL-COA C-ACYLTRANSFERASE"/>
    <property type="match status" value="1"/>
</dbReference>
<dbReference type="EMBL" id="DSLA01000010">
    <property type="protein sequence ID" value="HEH34627.1"/>
    <property type="molecule type" value="Genomic_DNA"/>
</dbReference>